<organism evidence="2 3">
    <name type="scientific">Nonlabens arenilitoris</name>
    <dbReference type="NCBI Taxonomy" id="1217969"/>
    <lineage>
        <taxon>Bacteria</taxon>
        <taxon>Pseudomonadati</taxon>
        <taxon>Bacteroidota</taxon>
        <taxon>Flavobacteriia</taxon>
        <taxon>Flavobacteriales</taxon>
        <taxon>Flavobacteriaceae</taxon>
        <taxon>Nonlabens</taxon>
    </lineage>
</organism>
<keyword evidence="1" id="KW-0472">Membrane</keyword>
<keyword evidence="1" id="KW-0812">Transmembrane</keyword>
<feature type="transmembrane region" description="Helical" evidence="1">
    <location>
        <begin position="130"/>
        <end position="149"/>
    </location>
</feature>
<evidence type="ECO:0000313" key="2">
    <source>
        <dbReference type="EMBL" id="PQJ31534.1"/>
    </source>
</evidence>
<reference evidence="2 3" key="1">
    <citation type="submission" date="2017-01" db="EMBL/GenBank/DDBJ databases">
        <title>Trade-off between light-utilization and light-protection in marine flavobacteria.</title>
        <authorList>
            <person name="Kumagai Y."/>
            <person name="Yoshizawa S."/>
            <person name="Kogure K."/>
            <person name="Iwasaki W."/>
        </authorList>
    </citation>
    <scope>NUCLEOTIDE SEQUENCE [LARGE SCALE GENOMIC DNA]</scope>
    <source>
        <strain evidence="2 3">KCTC 32109</strain>
    </source>
</reference>
<feature type="transmembrane region" description="Helical" evidence="1">
    <location>
        <begin position="98"/>
        <end position="118"/>
    </location>
</feature>
<dbReference type="EMBL" id="MTPW01000001">
    <property type="protein sequence ID" value="PQJ31534.1"/>
    <property type="molecule type" value="Genomic_DNA"/>
</dbReference>
<evidence type="ECO:0000256" key="1">
    <source>
        <dbReference type="SAM" id="Phobius"/>
    </source>
</evidence>
<feature type="transmembrane region" description="Helical" evidence="1">
    <location>
        <begin position="155"/>
        <end position="172"/>
    </location>
</feature>
<dbReference type="AlphaFoldDB" id="A0A2S7UAU6"/>
<proteinExistence type="predicted"/>
<dbReference type="Proteomes" id="UP000239747">
    <property type="component" value="Unassembled WGS sequence"/>
</dbReference>
<gene>
    <name evidence="2" type="ORF">BST92_06165</name>
</gene>
<keyword evidence="3" id="KW-1185">Reference proteome</keyword>
<accession>A0A2S7UAU6</accession>
<dbReference type="OrthoDB" id="9974090at2"/>
<keyword evidence="1" id="KW-1133">Transmembrane helix</keyword>
<feature type="transmembrane region" description="Helical" evidence="1">
    <location>
        <begin position="47"/>
        <end position="76"/>
    </location>
</feature>
<feature type="transmembrane region" description="Helical" evidence="1">
    <location>
        <begin position="21"/>
        <end position="40"/>
    </location>
</feature>
<evidence type="ECO:0000313" key="3">
    <source>
        <dbReference type="Proteomes" id="UP000239747"/>
    </source>
</evidence>
<protein>
    <submittedName>
        <fullName evidence="2">Uncharacterized protein</fullName>
    </submittedName>
</protein>
<dbReference type="RefSeq" id="WP_105070654.1">
    <property type="nucleotide sequence ID" value="NZ_MTPW01000001.1"/>
</dbReference>
<sequence length="184" mass="21195">MLIKIVSPASIALLLLLIDDYLWGLQFVVIYAVVIIPFNIKKLKHGILLTVLLSMVMCFLVLLFSMGITSGLWYLISEILPLGIKSNSQFLNISANDFSALIAIGIISPILMFYGYRFIFKWERTRNSKYFLIIPIVILMCFGFSGVFMDNDKVIPFYWQLIMLVITQLTFYQKELIFLIKKAD</sequence>
<comment type="caution">
    <text evidence="2">The sequence shown here is derived from an EMBL/GenBank/DDBJ whole genome shotgun (WGS) entry which is preliminary data.</text>
</comment>
<name>A0A2S7UAU6_9FLAO</name>